<comment type="caution">
    <text evidence="1">The sequence shown here is derived from an EMBL/GenBank/DDBJ whole genome shotgun (WGS) entry which is preliminary data.</text>
</comment>
<dbReference type="AlphaFoldDB" id="A0A226E9S5"/>
<evidence type="ECO:0000313" key="2">
    <source>
        <dbReference type="Proteomes" id="UP000198287"/>
    </source>
</evidence>
<evidence type="ECO:0000313" key="1">
    <source>
        <dbReference type="EMBL" id="OXA53591.1"/>
    </source>
</evidence>
<keyword evidence="2" id="KW-1185">Reference proteome</keyword>
<accession>A0A226E9S5</accession>
<gene>
    <name evidence="1" type="ORF">Fcan01_11590</name>
</gene>
<dbReference type="Proteomes" id="UP000198287">
    <property type="component" value="Unassembled WGS sequence"/>
</dbReference>
<organism evidence="1 2">
    <name type="scientific">Folsomia candida</name>
    <name type="common">Springtail</name>
    <dbReference type="NCBI Taxonomy" id="158441"/>
    <lineage>
        <taxon>Eukaryota</taxon>
        <taxon>Metazoa</taxon>
        <taxon>Ecdysozoa</taxon>
        <taxon>Arthropoda</taxon>
        <taxon>Hexapoda</taxon>
        <taxon>Collembola</taxon>
        <taxon>Entomobryomorpha</taxon>
        <taxon>Isotomoidea</taxon>
        <taxon>Isotomidae</taxon>
        <taxon>Proisotominae</taxon>
        <taxon>Folsomia</taxon>
    </lineage>
</organism>
<sequence>MVSLIKQYAPHYSAQEMTPSTLSHIIPGILDASKLQQRTDDVKRVTLSERFKYYTQLTPEYQKAATYTGLPIPLRAMRIIAQCRLGQGTFYTPLGILRIKYKEICNICKMRNTLSGTFYVAVLCTSKVGMHFSKTNPYHCALTSAPSSIPLQRRNA</sequence>
<reference evidence="1 2" key="1">
    <citation type="submission" date="2015-12" db="EMBL/GenBank/DDBJ databases">
        <title>The genome of Folsomia candida.</title>
        <authorList>
            <person name="Faddeeva A."/>
            <person name="Derks M.F."/>
            <person name="Anvar Y."/>
            <person name="Smit S."/>
            <person name="Van Straalen N."/>
            <person name="Roelofs D."/>
        </authorList>
    </citation>
    <scope>NUCLEOTIDE SEQUENCE [LARGE SCALE GENOMIC DNA]</scope>
    <source>
        <strain evidence="1 2">VU population</strain>
        <tissue evidence="1">Whole body</tissue>
    </source>
</reference>
<proteinExistence type="predicted"/>
<dbReference type="EMBL" id="LNIX01000005">
    <property type="protein sequence ID" value="OXA53591.1"/>
    <property type="molecule type" value="Genomic_DNA"/>
</dbReference>
<name>A0A226E9S5_FOLCA</name>
<protein>
    <submittedName>
        <fullName evidence="1">Uncharacterized protein</fullName>
    </submittedName>
</protein>